<comment type="subcellular location">
    <subcellularLocation>
        <location evidence="1">Cell membrane</location>
    </subcellularLocation>
</comment>
<evidence type="ECO:0000256" key="8">
    <source>
        <dbReference type="ARBA" id="ARBA00039025"/>
    </source>
</evidence>
<dbReference type="AlphaFoldDB" id="A0AAE3KB75"/>
<dbReference type="FunFam" id="3.40.50.300:FF:000425">
    <property type="entry name" value="Probable ABC transporter, ATP-binding subunit"/>
    <property type="match status" value="1"/>
</dbReference>
<evidence type="ECO:0000313" key="13">
    <source>
        <dbReference type="EMBL" id="MCL9817274.1"/>
    </source>
</evidence>
<dbReference type="GO" id="GO:1901238">
    <property type="term" value="F:ABC-type tungstate transporter activity"/>
    <property type="evidence" value="ECO:0007669"/>
    <property type="project" value="UniProtKB-EC"/>
</dbReference>
<keyword evidence="2" id="KW-0813">Transport</keyword>
<keyword evidence="5 13" id="KW-0067">ATP-binding</keyword>
<organism evidence="13 14">
    <name type="scientific">Natronocalculus amylovorans</name>
    <dbReference type="NCBI Taxonomy" id="2917812"/>
    <lineage>
        <taxon>Archaea</taxon>
        <taxon>Methanobacteriati</taxon>
        <taxon>Methanobacteriota</taxon>
        <taxon>Stenosarchaea group</taxon>
        <taxon>Halobacteria</taxon>
        <taxon>Halobacteriales</taxon>
        <taxon>Haloferacaceae</taxon>
        <taxon>Natronocalculus</taxon>
    </lineage>
</organism>
<dbReference type="GO" id="GO:0016887">
    <property type="term" value="F:ATP hydrolysis activity"/>
    <property type="evidence" value="ECO:0007669"/>
    <property type="project" value="InterPro"/>
</dbReference>
<evidence type="ECO:0000256" key="5">
    <source>
        <dbReference type="ARBA" id="ARBA00022840"/>
    </source>
</evidence>
<comment type="function">
    <text evidence="11">Part of the ABC transporter complex WtpABC involved in molybdate/tungstate import. Responsible for energy coupling to the transport system.</text>
</comment>
<protein>
    <recommendedName>
        <fullName evidence="9">Molybdate/tungstate import ATP-binding protein WtpC</fullName>
        <ecNumber evidence="8">7.3.2.6</ecNumber>
    </recommendedName>
</protein>
<evidence type="ECO:0000256" key="11">
    <source>
        <dbReference type="ARBA" id="ARBA00057369"/>
    </source>
</evidence>
<comment type="catalytic activity">
    <reaction evidence="10">
        <text>tungstate(in) + ATP + H2O = tungstate(out) + ADP + phosphate + H(+)</text>
        <dbReference type="Rhea" id="RHEA:35027"/>
        <dbReference type="ChEBI" id="CHEBI:15377"/>
        <dbReference type="ChEBI" id="CHEBI:15378"/>
        <dbReference type="ChEBI" id="CHEBI:30616"/>
        <dbReference type="ChEBI" id="CHEBI:43474"/>
        <dbReference type="ChEBI" id="CHEBI:46502"/>
        <dbReference type="ChEBI" id="CHEBI:456216"/>
        <dbReference type="EC" id="7.3.2.6"/>
    </reaction>
</comment>
<proteinExistence type="inferred from homology"/>
<dbReference type="EC" id="7.3.2.6" evidence="8"/>
<comment type="subunit">
    <text evidence="7">The complex is composed of two ATP-binding proteins (WtpC), two transmembrane proteins (WtpB) and a solute-binding protein (WtpA).</text>
</comment>
<gene>
    <name evidence="13" type="ORF">AArcSt2_09995</name>
</gene>
<evidence type="ECO:0000256" key="1">
    <source>
        <dbReference type="ARBA" id="ARBA00004236"/>
    </source>
</evidence>
<evidence type="ECO:0000256" key="7">
    <source>
        <dbReference type="ARBA" id="ARBA00038781"/>
    </source>
</evidence>
<accession>A0AAE3KB75</accession>
<dbReference type="SUPFAM" id="SSF52540">
    <property type="entry name" value="P-loop containing nucleoside triphosphate hydrolases"/>
    <property type="match status" value="1"/>
</dbReference>
<dbReference type="CDD" id="cd03293">
    <property type="entry name" value="ABC_NrtD_SsuB_transporters"/>
    <property type="match status" value="1"/>
</dbReference>
<dbReference type="GO" id="GO:0005886">
    <property type="term" value="C:plasma membrane"/>
    <property type="evidence" value="ECO:0007669"/>
    <property type="project" value="UniProtKB-SubCell"/>
</dbReference>
<evidence type="ECO:0000256" key="4">
    <source>
        <dbReference type="ARBA" id="ARBA00022741"/>
    </source>
</evidence>
<dbReference type="InterPro" id="IPR003439">
    <property type="entry name" value="ABC_transporter-like_ATP-bd"/>
</dbReference>
<dbReference type="InterPro" id="IPR017871">
    <property type="entry name" value="ABC_transporter-like_CS"/>
</dbReference>
<feature type="domain" description="ABC transporter" evidence="12">
    <location>
        <begin position="10"/>
        <end position="242"/>
    </location>
</feature>
<dbReference type="InterPro" id="IPR003593">
    <property type="entry name" value="AAA+_ATPase"/>
</dbReference>
<dbReference type="RefSeq" id="WP_174653625.1">
    <property type="nucleotide sequence ID" value="NZ_JAKRVX010000003.1"/>
</dbReference>
<comment type="similarity">
    <text evidence="6">Belongs to the ABC transporter superfamily. Sulfate/tungstate importer (TC 3.A.1.6) family.</text>
</comment>
<sequence>MASMNEMTKLDIDRVGKTFGGDEPVRALDAVDISIDDGEFVCIVGPSGCGKTTLFRIVAGLEPPTDGEIRLDGTAVTEPGPELGVVFQEYHLFPWLTVEENVGFGLKQQGVDKKERQRRVTEMLSLVGLADAASSYPSALSGGMKQRVAIARSLAVDPSLLLMDEPFGAVDARTKEHLQQELLEIWTETKKTILFITHDVDEAVALADRVVVMAADPGRVSEIVSIDVPRPRRRSDPAVGAYVEQIRRLIGARE</sequence>
<name>A0AAE3KB75_9EURY</name>
<dbReference type="Gene3D" id="3.40.50.300">
    <property type="entry name" value="P-loop containing nucleotide triphosphate hydrolases"/>
    <property type="match status" value="1"/>
</dbReference>
<dbReference type="InterPro" id="IPR050166">
    <property type="entry name" value="ABC_transporter_ATP-bind"/>
</dbReference>
<dbReference type="SMART" id="SM00382">
    <property type="entry name" value="AAA"/>
    <property type="match status" value="1"/>
</dbReference>
<evidence type="ECO:0000256" key="2">
    <source>
        <dbReference type="ARBA" id="ARBA00022448"/>
    </source>
</evidence>
<dbReference type="PANTHER" id="PTHR42788">
    <property type="entry name" value="TAURINE IMPORT ATP-BINDING PROTEIN-RELATED"/>
    <property type="match status" value="1"/>
</dbReference>
<keyword evidence="4" id="KW-0547">Nucleotide-binding</keyword>
<dbReference type="GO" id="GO:0005524">
    <property type="term" value="F:ATP binding"/>
    <property type="evidence" value="ECO:0007669"/>
    <property type="project" value="UniProtKB-KW"/>
</dbReference>
<evidence type="ECO:0000256" key="3">
    <source>
        <dbReference type="ARBA" id="ARBA00022505"/>
    </source>
</evidence>
<dbReference type="Proteomes" id="UP001203207">
    <property type="component" value="Unassembled WGS sequence"/>
</dbReference>
<dbReference type="InterPro" id="IPR027417">
    <property type="entry name" value="P-loop_NTPase"/>
</dbReference>
<dbReference type="PANTHER" id="PTHR42788:SF13">
    <property type="entry name" value="ALIPHATIC SULFONATES IMPORT ATP-BINDING PROTEIN SSUB"/>
    <property type="match status" value="1"/>
</dbReference>
<reference evidence="13" key="2">
    <citation type="submission" date="2022-02" db="EMBL/GenBank/DDBJ databases">
        <authorList>
            <person name="Elcheninov A.G."/>
            <person name="Sorokin D.Y."/>
            <person name="Kublanov I.V."/>
        </authorList>
    </citation>
    <scope>NUCLEOTIDE SEQUENCE</scope>
    <source>
        <strain evidence="13">AArc-St2</strain>
    </source>
</reference>
<keyword evidence="3" id="KW-0500">Molybdenum</keyword>
<evidence type="ECO:0000256" key="9">
    <source>
        <dbReference type="ARBA" id="ARBA00041133"/>
    </source>
</evidence>
<dbReference type="EMBL" id="JAKRVX010000003">
    <property type="protein sequence ID" value="MCL9817274.1"/>
    <property type="molecule type" value="Genomic_DNA"/>
</dbReference>
<reference evidence="13" key="1">
    <citation type="journal article" date="2022" name="Syst. Appl. Microbiol.">
        <title>Natronocalculus amylovorans gen. nov., sp. nov., and Natranaeroarchaeum aerophilus sp. nov., dominant culturable amylolytic natronoarchaea from hypersaline soda lakes in southwestern Siberia.</title>
        <authorList>
            <person name="Sorokin D.Y."/>
            <person name="Elcheninov A.G."/>
            <person name="Khizhniak T.V."/>
            <person name="Koenen M."/>
            <person name="Bale N.J."/>
            <person name="Damste J.S.S."/>
            <person name="Kublanov I.V."/>
        </authorList>
    </citation>
    <scope>NUCLEOTIDE SEQUENCE</scope>
    <source>
        <strain evidence="13">AArc-St2</strain>
    </source>
</reference>
<comment type="caution">
    <text evidence="13">The sequence shown here is derived from an EMBL/GenBank/DDBJ whole genome shotgun (WGS) entry which is preliminary data.</text>
</comment>
<evidence type="ECO:0000256" key="10">
    <source>
        <dbReference type="ARBA" id="ARBA00047936"/>
    </source>
</evidence>
<evidence type="ECO:0000256" key="6">
    <source>
        <dbReference type="ARBA" id="ARBA00038307"/>
    </source>
</evidence>
<keyword evidence="14" id="KW-1185">Reference proteome</keyword>
<evidence type="ECO:0000313" key="14">
    <source>
        <dbReference type="Proteomes" id="UP001203207"/>
    </source>
</evidence>
<dbReference type="Pfam" id="PF00005">
    <property type="entry name" value="ABC_tran"/>
    <property type="match status" value="1"/>
</dbReference>
<dbReference type="PROSITE" id="PS00211">
    <property type="entry name" value="ABC_TRANSPORTER_1"/>
    <property type="match status" value="1"/>
</dbReference>
<dbReference type="PROSITE" id="PS50893">
    <property type="entry name" value="ABC_TRANSPORTER_2"/>
    <property type="match status" value="1"/>
</dbReference>
<evidence type="ECO:0000259" key="12">
    <source>
        <dbReference type="PROSITE" id="PS50893"/>
    </source>
</evidence>